<dbReference type="AlphaFoldDB" id="A0A9N8L2P7"/>
<feature type="region of interest" description="Disordered" evidence="1">
    <location>
        <begin position="171"/>
        <end position="218"/>
    </location>
</feature>
<proteinExistence type="predicted"/>
<organism evidence="2 3">
    <name type="scientific">Chrysodeixis includens</name>
    <name type="common">Soybean looper</name>
    <name type="synonym">Pseudoplusia includens</name>
    <dbReference type="NCBI Taxonomy" id="689277"/>
    <lineage>
        <taxon>Eukaryota</taxon>
        <taxon>Metazoa</taxon>
        <taxon>Ecdysozoa</taxon>
        <taxon>Arthropoda</taxon>
        <taxon>Hexapoda</taxon>
        <taxon>Insecta</taxon>
        <taxon>Pterygota</taxon>
        <taxon>Neoptera</taxon>
        <taxon>Endopterygota</taxon>
        <taxon>Lepidoptera</taxon>
        <taxon>Glossata</taxon>
        <taxon>Ditrysia</taxon>
        <taxon>Noctuoidea</taxon>
        <taxon>Noctuidae</taxon>
        <taxon>Plusiinae</taxon>
        <taxon>Chrysodeixis</taxon>
    </lineage>
</organism>
<feature type="compositionally biased region" description="Polar residues" evidence="1">
    <location>
        <begin position="208"/>
        <end position="218"/>
    </location>
</feature>
<evidence type="ECO:0000313" key="2">
    <source>
        <dbReference type="EMBL" id="CAD0202896.1"/>
    </source>
</evidence>
<protein>
    <submittedName>
        <fullName evidence="2">Uncharacterized protein</fullName>
    </submittedName>
</protein>
<accession>A0A9N8L2P7</accession>
<name>A0A9N8L2P7_CHRIL</name>
<dbReference type="EMBL" id="LR824021">
    <property type="protein sequence ID" value="CAD0202896.1"/>
    <property type="molecule type" value="Genomic_DNA"/>
</dbReference>
<dbReference type="Proteomes" id="UP001154114">
    <property type="component" value="Chromosome 18"/>
</dbReference>
<feature type="region of interest" description="Disordered" evidence="1">
    <location>
        <begin position="123"/>
        <end position="147"/>
    </location>
</feature>
<evidence type="ECO:0000313" key="3">
    <source>
        <dbReference type="Proteomes" id="UP001154114"/>
    </source>
</evidence>
<keyword evidence="3" id="KW-1185">Reference proteome</keyword>
<reference evidence="2" key="1">
    <citation type="submission" date="2021-12" db="EMBL/GenBank/DDBJ databases">
        <authorList>
            <person name="King R."/>
        </authorList>
    </citation>
    <scope>NUCLEOTIDE SEQUENCE</scope>
</reference>
<evidence type="ECO:0000256" key="1">
    <source>
        <dbReference type="SAM" id="MobiDB-lite"/>
    </source>
</evidence>
<sequence length="218" mass="23495">MTSDAKSELVKSVSIFIGGPQNVKCKLKDIVFLSDIDDKGWREEVISSHWTGTFPSQSSSTPLLPQQAIRFICADVTCHGGVAPPSGRRDRRDACAVSRAPHADANGRAVTMNRVDRLIAPFGASPEVRKSRGGARRPEEGPGVFDNTSLCKEGIKAQELLYGLYSERGPSSKAVNNRRCIPRNHPSRRDSARPGAGRGARGVGLANEMNTTSGTTEH</sequence>
<gene>
    <name evidence="2" type="ORF">CINC_LOCUS4552</name>
</gene>